<reference evidence="2" key="1">
    <citation type="journal article" date="2020" name="Stud. Mycol.">
        <title>101 Dothideomycetes genomes: a test case for predicting lifestyles and emergence of pathogens.</title>
        <authorList>
            <person name="Haridas S."/>
            <person name="Albert R."/>
            <person name="Binder M."/>
            <person name="Bloem J."/>
            <person name="Labutti K."/>
            <person name="Salamov A."/>
            <person name="Andreopoulos B."/>
            <person name="Baker S."/>
            <person name="Barry K."/>
            <person name="Bills G."/>
            <person name="Bluhm B."/>
            <person name="Cannon C."/>
            <person name="Castanera R."/>
            <person name="Culley D."/>
            <person name="Daum C."/>
            <person name="Ezra D."/>
            <person name="Gonzalez J."/>
            <person name="Henrissat B."/>
            <person name="Kuo A."/>
            <person name="Liang C."/>
            <person name="Lipzen A."/>
            <person name="Lutzoni F."/>
            <person name="Magnuson J."/>
            <person name="Mondo S."/>
            <person name="Nolan M."/>
            <person name="Ohm R."/>
            <person name="Pangilinan J."/>
            <person name="Park H.-J."/>
            <person name="Ramirez L."/>
            <person name="Alfaro M."/>
            <person name="Sun H."/>
            <person name="Tritt A."/>
            <person name="Yoshinaga Y."/>
            <person name="Zwiers L.-H."/>
            <person name="Turgeon B."/>
            <person name="Goodwin S."/>
            <person name="Spatafora J."/>
            <person name="Crous P."/>
            <person name="Grigoriev I."/>
        </authorList>
    </citation>
    <scope>NUCLEOTIDE SEQUENCE</scope>
    <source>
        <strain evidence="2">CBS 480.64</strain>
    </source>
</reference>
<protein>
    <submittedName>
        <fullName evidence="2">Uncharacterized protein</fullName>
    </submittedName>
</protein>
<sequence length="102" mass="11147">MSVSLTSGKVQWSSSSAGPPTRIKSKRAYTRLWKRPGPPCGLPNSQSFKATVPERWSNEHNCWSIQGLGIFKKEGSPCGLGTTQVIILGCTIFKRPQGGRDK</sequence>
<accession>A0A6A7BU80</accession>
<evidence type="ECO:0000256" key="1">
    <source>
        <dbReference type="SAM" id="MobiDB-lite"/>
    </source>
</evidence>
<organism evidence="2 3">
    <name type="scientific">Piedraia hortae CBS 480.64</name>
    <dbReference type="NCBI Taxonomy" id="1314780"/>
    <lineage>
        <taxon>Eukaryota</taxon>
        <taxon>Fungi</taxon>
        <taxon>Dikarya</taxon>
        <taxon>Ascomycota</taxon>
        <taxon>Pezizomycotina</taxon>
        <taxon>Dothideomycetes</taxon>
        <taxon>Dothideomycetidae</taxon>
        <taxon>Capnodiales</taxon>
        <taxon>Piedraiaceae</taxon>
        <taxon>Piedraia</taxon>
    </lineage>
</organism>
<name>A0A6A7BU80_9PEZI</name>
<dbReference type="Proteomes" id="UP000799421">
    <property type="component" value="Unassembled WGS sequence"/>
</dbReference>
<evidence type="ECO:0000313" key="3">
    <source>
        <dbReference type="Proteomes" id="UP000799421"/>
    </source>
</evidence>
<dbReference type="AlphaFoldDB" id="A0A6A7BU80"/>
<feature type="compositionally biased region" description="Polar residues" evidence="1">
    <location>
        <begin position="1"/>
        <end position="18"/>
    </location>
</feature>
<evidence type="ECO:0000313" key="2">
    <source>
        <dbReference type="EMBL" id="KAF2858279.1"/>
    </source>
</evidence>
<proteinExistence type="predicted"/>
<feature type="region of interest" description="Disordered" evidence="1">
    <location>
        <begin position="1"/>
        <end position="22"/>
    </location>
</feature>
<keyword evidence="3" id="KW-1185">Reference proteome</keyword>
<gene>
    <name evidence="2" type="ORF">K470DRAFT_135659</name>
</gene>
<dbReference type="EMBL" id="MU006013">
    <property type="protein sequence ID" value="KAF2858279.1"/>
    <property type="molecule type" value="Genomic_DNA"/>
</dbReference>